<dbReference type="InterPro" id="IPR001245">
    <property type="entry name" value="Ser-Thr/Tyr_kinase_cat_dom"/>
</dbReference>
<evidence type="ECO:0000313" key="4">
    <source>
        <dbReference type="Proteomes" id="UP000789706"/>
    </source>
</evidence>
<dbReference type="InterPro" id="IPR000719">
    <property type="entry name" value="Prot_kinase_dom"/>
</dbReference>
<dbReference type="Gene3D" id="1.25.40.10">
    <property type="entry name" value="Tetratricopeptide repeat domain"/>
    <property type="match status" value="2"/>
</dbReference>
<dbReference type="PANTHER" id="PTHR11102">
    <property type="entry name" value="SEL-1-LIKE PROTEIN"/>
    <property type="match status" value="1"/>
</dbReference>
<evidence type="ECO:0000259" key="2">
    <source>
        <dbReference type="PROSITE" id="PS50011"/>
    </source>
</evidence>
<dbReference type="AlphaFoldDB" id="A0A9N9AV00"/>
<protein>
    <submittedName>
        <fullName evidence="3">1241_t:CDS:1</fullName>
    </submittedName>
</protein>
<comment type="caution">
    <text evidence="3">The sequence shown here is derived from an EMBL/GenBank/DDBJ whole genome shotgun (WGS) entry which is preliminary data.</text>
</comment>
<organism evidence="3 4">
    <name type="scientific">Diversispora eburnea</name>
    <dbReference type="NCBI Taxonomy" id="1213867"/>
    <lineage>
        <taxon>Eukaryota</taxon>
        <taxon>Fungi</taxon>
        <taxon>Fungi incertae sedis</taxon>
        <taxon>Mucoromycota</taxon>
        <taxon>Glomeromycotina</taxon>
        <taxon>Glomeromycetes</taxon>
        <taxon>Diversisporales</taxon>
        <taxon>Diversisporaceae</taxon>
        <taxon>Diversispora</taxon>
    </lineage>
</organism>
<dbReference type="PANTHER" id="PTHR11102:SF147">
    <property type="entry name" value="SEL1L ADAPTOR SUBUNIT OF ERAD E3 UBIQUITIN LIGASE"/>
    <property type="match status" value="1"/>
</dbReference>
<dbReference type="InterPro" id="IPR011990">
    <property type="entry name" value="TPR-like_helical_dom_sf"/>
</dbReference>
<dbReference type="SMART" id="SM00219">
    <property type="entry name" value="TyrKc"/>
    <property type="match status" value="1"/>
</dbReference>
<reference evidence="3" key="1">
    <citation type="submission" date="2021-06" db="EMBL/GenBank/DDBJ databases">
        <authorList>
            <person name="Kallberg Y."/>
            <person name="Tangrot J."/>
            <person name="Rosling A."/>
        </authorList>
    </citation>
    <scope>NUCLEOTIDE SEQUENCE</scope>
    <source>
        <strain evidence="3">AZ414A</strain>
    </source>
</reference>
<dbReference type="InterPro" id="IPR050767">
    <property type="entry name" value="Sel1_AlgK"/>
</dbReference>
<evidence type="ECO:0000256" key="1">
    <source>
        <dbReference type="ARBA" id="ARBA00038101"/>
    </source>
</evidence>
<dbReference type="EMBL" id="CAJVPK010000717">
    <property type="protein sequence ID" value="CAG8542646.1"/>
    <property type="molecule type" value="Genomic_DNA"/>
</dbReference>
<sequence>MILKYANEGNLRDYLKSKKKSLKWEDKHRMCFEIAKGLRCLHSEEIIHKDLHSKNILIDNGRMMIADLGLSRRLDETLSTSGHRGICKDHNPDQRPDIEEIIEILEKIIPSRSQEIPNIEESLVSDEDEKPYTESHSNSNSQLHLPDKLIKLYEDHIKIGSNKTEKKYSKWIKNHSLESLEIMFNYLKDNKDFPRRELLIGQFYENGFGITGNSKEAFKYFKKASSKKGDTIGHYKVGYCYYKDFAGLTGIANYMLGVMYANGHGIDKDISEAFRLFKEAAKSGYVPAQYWLADFYYEGTGTEKNSEKAQKWYQKCYDNGDYKDAGEKIDSLRNIG</sequence>
<dbReference type="Pfam" id="PF07714">
    <property type="entry name" value="PK_Tyr_Ser-Thr"/>
    <property type="match status" value="1"/>
</dbReference>
<dbReference type="SUPFAM" id="SSF56112">
    <property type="entry name" value="Protein kinase-like (PK-like)"/>
    <property type="match status" value="1"/>
</dbReference>
<dbReference type="Proteomes" id="UP000789706">
    <property type="component" value="Unassembled WGS sequence"/>
</dbReference>
<dbReference type="Pfam" id="PF08238">
    <property type="entry name" value="Sel1"/>
    <property type="match status" value="4"/>
</dbReference>
<dbReference type="GO" id="GO:0005789">
    <property type="term" value="C:endoplasmic reticulum membrane"/>
    <property type="evidence" value="ECO:0007669"/>
    <property type="project" value="TreeGrafter"/>
</dbReference>
<accession>A0A9N9AV00</accession>
<dbReference type="OrthoDB" id="2384430at2759"/>
<proteinExistence type="inferred from homology"/>
<dbReference type="InterPro" id="IPR006597">
    <property type="entry name" value="Sel1-like"/>
</dbReference>
<gene>
    <name evidence="3" type="ORF">DEBURN_LOCUS6690</name>
</gene>
<dbReference type="GO" id="GO:0005524">
    <property type="term" value="F:ATP binding"/>
    <property type="evidence" value="ECO:0007669"/>
    <property type="project" value="InterPro"/>
</dbReference>
<dbReference type="GO" id="GO:0004713">
    <property type="term" value="F:protein tyrosine kinase activity"/>
    <property type="evidence" value="ECO:0007669"/>
    <property type="project" value="InterPro"/>
</dbReference>
<dbReference type="InterPro" id="IPR020635">
    <property type="entry name" value="Tyr_kinase_cat_dom"/>
</dbReference>
<dbReference type="Gene3D" id="1.10.510.10">
    <property type="entry name" value="Transferase(Phosphotransferase) domain 1"/>
    <property type="match status" value="1"/>
</dbReference>
<feature type="domain" description="Protein kinase" evidence="2">
    <location>
        <begin position="1"/>
        <end position="204"/>
    </location>
</feature>
<dbReference type="SUPFAM" id="SSF81901">
    <property type="entry name" value="HCP-like"/>
    <property type="match status" value="1"/>
</dbReference>
<comment type="similarity">
    <text evidence="1">Belongs to the sel-1 family.</text>
</comment>
<dbReference type="PROSITE" id="PS50011">
    <property type="entry name" value="PROTEIN_KINASE_DOM"/>
    <property type="match status" value="1"/>
</dbReference>
<dbReference type="InterPro" id="IPR011009">
    <property type="entry name" value="Kinase-like_dom_sf"/>
</dbReference>
<evidence type="ECO:0000313" key="3">
    <source>
        <dbReference type="EMBL" id="CAG8542646.1"/>
    </source>
</evidence>
<keyword evidence="4" id="KW-1185">Reference proteome</keyword>
<name>A0A9N9AV00_9GLOM</name>
<dbReference type="SMART" id="SM00671">
    <property type="entry name" value="SEL1"/>
    <property type="match status" value="3"/>
</dbReference>
<dbReference type="GO" id="GO:0036503">
    <property type="term" value="P:ERAD pathway"/>
    <property type="evidence" value="ECO:0007669"/>
    <property type="project" value="TreeGrafter"/>
</dbReference>